<keyword evidence="5" id="KW-0808">Transferase</keyword>
<feature type="compositionally biased region" description="Basic and acidic residues" evidence="16">
    <location>
        <begin position="175"/>
        <end position="191"/>
    </location>
</feature>
<evidence type="ECO:0000256" key="15">
    <source>
        <dbReference type="PROSITE-ProRule" id="PRU10141"/>
    </source>
</evidence>
<evidence type="ECO:0000256" key="9">
    <source>
        <dbReference type="ARBA" id="ARBA00023137"/>
    </source>
</evidence>
<feature type="compositionally biased region" description="Basic and acidic residues" evidence="16">
    <location>
        <begin position="424"/>
        <end position="436"/>
    </location>
</feature>
<keyword evidence="6 15" id="KW-0547">Nucleotide-binding</keyword>
<comment type="catalytic activity">
    <reaction evidence="12">
        <text>L-seryl-[protein] + ATP = O-phospho-L-seryl-[protein] + ADP + H(+)</text>
        <dbReference type="Rhea" id="RHEA:17989"/>
        <dbReference type="Rhea" id="RHEA-COMP:9863"/>
        <dbReference type="Rhea" id="RHEA-COMP:11604"/>
        <dbReference type="ChEBI" id="CHEBI:15378"/>
        <dbReference type="ChEBI" id="CHEBI:29999"/>
        <dbReference type="ChEBI" id="CHEBI:30616"/>
        <dbReference type="ChEBI" id="CHEBI:83421"/>
        <dbReference type="ChEBI" id="CHEBI:456216"/>
        <dbReference type="EC" id="2.7.12.1"/>
    </reaction>
</comment>
<dbReference type="InterPro" id="IPR051175">
    <property type="entry name" value="CLK_kinases"/>
</dbReference>
<evidence type="ECO:0000256" key="12">
    <source>
        <dbReference type="ARBA" id="ARBA00049003"/>
    </source>
</evidence>
<comment type="catalytic activity">
    <reaction evidence="13">
        <text>L-threonyl-[protein] + ATP = O-phospho-L-threonyl-[protein] + ADP + H(+)</text>
        <dbReference type="Rhea" id="RHEA:46608"/>
        <dbReference type="Rhea" id="RHEA-COMP:11060"/>
        <dbReference type="Rhea" id="RHEA-COMP:11605"/>
        <dbReference type="ChEBI" id="CHEBI:15378"/>
        <dbReference type="ChEBI" id="CHEBI:30013"/>
        <dbReference type="ChEBI" id="CHEBI:30616"/>
        <dbReference type="ChEBI" id="CHEBI:61977"/>
        <dbReference type="ChEBI" id="CHEBI:456216"/>
        <dbReference type="EC" id="2.7.12.1"/>
    </reaction>
</comment>
<dbReference type="SMART" id="SM00220">
    <property type="entry name" value="S_TKc"/>
    <property type="match status" value="1"/>
</dbReference>
<dbReference type="GO" id="GO:0005634">
    <property type="term" value="C:nucleus"/>
    <property type="evidence" value="ECO:0007669"/>
    <property type="project" value="UniProtKB-SubCell"/>
</dbReference>
<evidence type="ECO:0000256" key="2">
    <source>
        <dbReference type="ARBA" id="ARBA00013203"/>
    </source>
</evidence>
<dbReference type="AlphaFoldDB" id="A0ABD1DRI2"/>
<evidence type="ECO:0000256" key="11">
    <source>
        <dbReference type="ARBA" id="ARBA00037966"/>
    </source>
</evidence>
<dbReference type="Proteomes" id="UP001562425">
    <property type="component" value="Unassembled WGS sequence"/>
</dbReference>
<feature type="region of interest" description="Disordered" evidence="16">
    <location>
        <begin position="39"/>
        <end position="96"/>
    </location>
</feature>
<evidence type="ECO:0000256" key="5">
    <source>
        <dbReference type="ARBA" id="ARBA00022679"/>
    </source>
</evidence>
<keyword evidence="8 15" id="KW-0067">ATP-binding</keyword>
<dbReference type="Gene3D" id="1.10.510.10">
    <property type="entry name" value="Transferase(Phosphotransferase) domain 1"/>
    <property type="match status" value="1"/>
</dbReference>
<feature type="region of interest" description="Disordered" evidence="16">
    <location>
        <begin position="1"/>
        <end position="24"/>
    </location>
</feature>
<comment type="catalytic activity">
    <reaction evidence="14">
        <text>L-tyrosyl-[protein] + ATP = O-phospho-L-tyrosyl-[protein] + ADP + H(+)</text>
        <dbReference type="Rhea" id="RHEA:10596"/>
        <dbReference type="Rhea" id="RHEA-COMP:10136"/>
        <dbReference type="Rhea" id="RHEA-COMP:20101"/>
        <dbReference type="ChEBI" id="CHEBI:15378"/>
        <dbReference type="ChEBI" id="CHEBI:30616"/>
        <dbReference type="ChEBI" id="CHEBI:46858"/>
        <dbReference type="ChEBI" id="CHEBI:61978"/>
        <dbReference type="ChEBI" id="CHEBI:456216"/>
        <dbReference type="EC" id="2.7.12.1"/>
    </reaction>
</comment>
<keyword evidence="7" id="KW-0418">Kinase</keyword>
<comment type="subcellular location">
    <subcellularLocation>
        <location evidence="1">Nucleus</location>
    </subcellularLocation>
</comment>
<evidence type="ECO:0000256" key="6">
    <source>
        <dbReference type="ARBA" id="ARBA00022741"/>
    </source>
</evidence>
<feature type="binding site" evidence="15">
    <location>
        <position position="609"/>
    </location>
    <ligand>
        <name>ATP</name>
        <dbReference type="ChEBI" id="CHEBI:30616"/>
    </ligand>
</feature>
<feature type="compositionally biased region" description="Polar residues" evidence="16">
    <location>
        <begin position="383"/>
        <end position="394"/>
    </location>
</feature>
<reference evidence="18 19" key="1">
    <citation type="submission" date="2024-05" db="EMBL/GenBank/DDBJ databases">
        <title>Culex pipiens pipiens assembly and annotation.</title>
        <authorList>
            <person name="Alout H."/>
            <person name="Durand T."/>
        </authorList>
    </citation>
    <scope>NUCLEOTIDE SEQUENCE [LARGE SCALE GENOMIC DNA]</scope>
    <source>
        <strain evidence="18">HA-2024</strain>
        <tissue evidence="18">Whole body</tissue>
    </source>
</reference>
<comment type="similarity">
    <text evidence="11">Belongs to the protein kinase superfamily. CMGC Ser/Thr protein kinase family. Lammer subfamily.</text>
</comment>
<dbReference type="PROSITE" id="PS00108">
    <property type="entry name" value="PROTEIN_KINASE_ST"/>
    <property type="match status" value="1"/>
</dbReference>
<evidence type="ECO:0000256" key="8">
    <source>
        <dbReference type="ARBA" id="ARBA00022840"/>
    </source>
</evidence>
<dbReference type="EC" id="2.7.12.1" evidence="2"/>
<name>A0ABD1DRI2_CULPP</name>
<dbReference type="InterPro" id="IPR011009">
    <property type="entry name" value="Kinase-like_dom_sf"/>
</dbReference>
<feature type="region of interest" description="Disordered" evidence="16">
    <location>
        <begin position="335"/>
        <end position="472"/>
    </location>
</feature>
<dbReference type="EMBL" id="JBEHCU010003599">
    <property type="protein sequence ID" value="KAL1402088.1"/>
    <property type="molecule type" value="Genomic_DNA"/>
</dbReference>
<gene>
    <name evidence="18" type="ORF">pipiens_006240</name>
</gene>
<evidence type="ECO:0000256" key="14">
    <source>
        <dbReference type="ARBA" id="ARBA00051680"/>
    </source>
</evidence>
<dbReference type="CDD" id="cd14134">
    <property type="entry name" value="PKc_CLK"/>
    <property type="match status" value="1"/>
</dbReference>
<feature type="region of interest" description="Disordered" evidence="16">
    <location>
        <begin position="121"/>
        <end position="161"/>
    </location>
</feature>
<dbReference type="Pfam" id="PF00069">
    <property type="entry name" value="Pkinase"/>
    <property type="match status" value="1"/>
</dbReference>
<evidence type="ECO:0000256" key="3">
    <source>
        <dbReference type="ARBA" id="ARBA00022527"/>
    </source>
</evidence>
<dbReference type="GO" id="GO:0004713">
    <property type="term" value="F:protein tyrosine kinase activity"/>
    <property type="evidence" value="ECO:0007669"/>
    <property type="project" value="UniProtKB-KW"/>
</dbReference>
<feature type="compositionally biased region" description="Basic and acidic residues" evidence="16">
    <location>
        <begin position="121"/>
        <end position="136"/>
    </location>
</feature>
<evidence type="ECO:0000256" key="4">
    <source>
        <dbReference type="ARBA" id="ARBA00022553"/>
    </source>
</evidence>
<evidence type="ECO:0000259" key="17">
    <source>
        <dbReference type="PROSITE" id="PS50011"/>
    </source>
</evidence>
<keyword evidence="19" id="KW-1185">Reference proteome</keyword>
<evidence type="ECO:0000256" key="16">
    <source>
        <dbReference type="SAM" id="MobiDB-lite"/>
    </source>
</evidence>
<sequence length="944" mass="106878">MATSTSDLTTVPTRRRYVRSNTSSVTQILSDSCNSILQRFRRNPSEKPDKQRSQYRFNDLAPSASSSAVFGRDRHGSTTSTSDYGSLGSSSDSVHRTSSYASFNSTMSSYYKPLFRTFGKRFDSPPKRETEDKDKTPIVAGSQASSSTAESSNGKSSAVSRLESKYSDILDRVHRRKEIKDDKEKTLEPERTPTNFGSSRGFNALAKSATTSHVRDEPFSLAHKERTPYRLATQRNRNKFLESLEMDYYKKRAELAHKTNSGSSVYERSHRELSSSSKYVLKPRSKDSGYYDSKSTLSLAASSSGAAAGKENIFKSKYDPDEMLSEFNGSSILAASSSSSAVKPRRHTRPYKRSDTTALSFLQNTNPTAEATDRKREHRRSGNFHQLQRSTTQGFFDADDICTSPGGNAAATTDDDDTPSNDPKQIERNHRRKEIETILAKYAPKEDKPKPEPSPDGLTRIKSPTTGSRFHHRESRLAQYGPSSAAAGGTLQKSLTMSNVSSHLNGGGGLYNGNGSILTIHTGASSAMYKQQQALQHQLLMRSSRSRIPKALSTFKQPSVRDDADGHLIYHTGDILHNRYKILATLGEGTFGRVVKVKDMEMDHTMALKVIKNVEKYREAAKLEINALEKIAEKDPTFQHLCVKMLDWFDYHGHMCIAFEMLGLSVFDFLRENNYEPYPMDHVRHMAYQLCYAVKFLHDNKLTHTDLKPENILFVDSEFTTSFNNRKNREVRRVKCTDIRLIDFGSATFDHEHHSTIVSTRHYRAPEVILELGWSQPCDVWSIGCIMFELYLGITLFQTHDNREHLAMMERILGTIPYRMARKTRTKYFHHGKLDWDEKSSAGRYVRDHCKPLHRYVLAETPDHLQLFDIIRRMLEYDPANRITLSEALRHPFFAKLPAAQRLHDKFKYAAAVVISSVSVSASKKKLPGKLARSQSLAFNCFFK</sequence>
<evidence type="ECO:0000313" key="18">
    <source>
        <dbReference type="EMBL" id="KAL1402088.1"/>
    </source>
</evidence>
<feature type="compositionally biased region" description="Polar residues" evidence="16">
    <location>
        <begin position="356"/>
        <end position="369"/>
    </location>
</feature>
<dbReference type="Gene3D" id="3.30.200.20">
    <property type="entry name" value="Phosphorylase Kinase, domain 1"/>
    <property type="match status" value="1"/>
</dbReference>
<keyword evidence="10" id="KW-0539">Nucleus</keyword>
<feature type="compositionally biased region" description="Polar residues" evidence="16">
    <location>
        <begin position="192"/>
        <end position="201"/>
    </location>
</feature>
<proteinExistence type="inferred from homology"/>
<evidence type="ECO:0000256" key="10">
    <source>
        <dbReference type="ARBA" id="ARBA00023242"/>
    </source>
</evidence>
<dbReference type="PROSITE" id="PS50011">
    <property type="entry name" value="PROTEIN_KINASE_DOM"/>
    <property type="match status" value="1"/>
</dbReference>
<evidence type="ECO:0000256" key="13">
    <source>
        <dbReference type="ARBA" id="ARBA00049308"/>
    </source>
</evidence>
<comment type="caution">
    <text evidence="18">The sequence shown here is derived from an EMBL/GenBank/DDBJ whole genome shotgun (WGS) entry which is preliminary data.</text>
</comment>
<dbReference type="FunFam" id="1.10.510.10:FF:000145">
    <property type="entry name" value="Dual specificity protein kinase CLK2"/>
    <property type="match status" value="1"/>
</dbReference>
<dbReference type="GO" id="GO:0004712">
    <property type="term" value="F:protein serine/threonine/tyrosine kinase activity"/>
    <property type="evidence" value="ECO:0007669"/>
    <property type="project" value="UniProtKB-EC"/>
</dbReference>
<feature type="compositionally biased region" description="Basic and acidic residues" evidence="16">
    <location>
        <begin position="443"/>
        <end position="453"/>
    </location>
</feature>
<dbReference type="GO" id="GO:0004674">
    <property type="term" value="F:protein serine/threonine kinase activity"/>
    <property type="evidence" value="ECO:0007669"/>
    <property type="project" value="UniProtKB-KW"/>
</dbReference>
<organism evidence="18 19">
    <name type="scientific">Culex pipiens pipiens</name>
    <name type="common">Northern house mosquito</name>
    <dbReference type="NCBI Taxonomy" id="38569"/>
    <lineage>
        <taxon>Eukaryota</taxon>
        <taxon>Metazoa</taxon>
        <taxon>Ecdysozoa</taxon>
        <taxon>Arthropoda</taxon>
        <taxon>Hexapoda</taxon>
        <taxon>Insecta</taxon>
        <taxon>Pterygota</taxon>
        <taxon>Neoptera</taxon>
        <taxon>Endopterygota</taxon>
        <taxon>Diptera</taxon>
        <taxon>Nematocera</taxon>
        <taxon>Culicoidea</taxon>
        <taxon>Culicidae</taxon>
        <taxon>Culicinae</taxon>
        <taxon>Culicini</taxon>
        <taxon>Culex</taxon>
        <taxon>Culex</taxon>
    </lineage>
</organism>
<accession>A0ABD1DRI2</accession>
<feature type="domain" description="Protein kinase" evidence="17">
    <location>
        <begin position="580"/>
        <end position="894"/>
    </location>
</feature>
<dbReference type="InterPro" id="IPR000719">
    <property type="entry name" value="Prot_kinase_dom"/>
</dbReference>
<keyword evidence="4" id="KW-0597">Phosphoprotein</keyword>
<protein>
    <recommendedName>
        <fullName evidence="2">dual-specificity kinase</fullName>
        <ecNumber evidence="2">2.7.12.1</ecNumber>
    </recommendedName>
</protein>
<dbReference type="GO" id="GO:0005524">
    <property type="term" value="F:ATP binding"/>
    <property type="evidence" value="ECO:0007669"/>
    <property type="project" value="UniProtKB-UniRule"/>
</dbReference>
<feature type="compositionally biased region" description="Basic and acidic residues" evidence="16">
    <location>
        <begin position="43"/>
        <end position="52"/>
    </location>
</feature>
<dbReference type="FunFam" id="3.30.200.20:FF:000061">
    <property type="entry name" value="Dual specificity protein kinase CLK2"/>
    <property type="match status" value="1"/>
</dbReference>
<dbReference type="PANTHER" id="PTHR45646">
    <property type="entry name" value="SERINE/THREONINE-PROTEIN KINASE DOA-RELATED"/>
    <property type="match status" value="1"/>
</dbReference>
<feature type="region of interest" description="Disordered" evidence="16">
    <location>
        <begin position="257"/>
        <end position="292"/>
    </location>
</feature>
<evidence type="ECO:0000256" key="7">
    <source>
        <dbReference type="ARBA" id="ARBA00022777"/>
    </source>
</evidence>
<feature type="compositionally biased region" description="Low complexity" evidence="16">
    <location>
        <begin position="77"/>
        <end position="92"/>
    </location>
</feature>
<keyword evidence="9" id="KW-0829">Tyrosine-protein kinase</keyword>
<feature type="compositionally biased region" description="Low complexity" evidence="16">
    <location>
        <begin position="140"/>
        <end position="158"/>
    </location>
</feature>
<feature type="region of interest" description="Disordered" evidence="16">
    <location>
        <begin position="175"/>
        <end position="201"/>
    </location>
</feature>
<dbReference type="InterPro" id="IPR017441">
    <property type="entry name" value="Protein_kinase_ATP_BS"/>
</dbReference>
<dbReference type="InterPro" id="IPR008271">
    <property type="entry name" value="Ser/Thr_kinase_AS"/>
</dbReference>
<evidence type="ECO:0000313" key="19">
    <source>
        <dbReference type="Proteomes" id="UP001562425"/>
    </source>
</evidence>
<feature type="compositionally biased region" description="Polar residues" evidence="16">
    <location>
        <begin position="1"/>
        <end position="12"/>
    </location>
</feature>
<dbReference type="PROSITE" id="PS00107">
    <property type="entry name" value="PROTEIN_KINASE_ATP"/>
    <property type="match status" value="1"/>
</dbReference>
<dbReference type="PANTHER" id="PTHR45646:SF11">
    <property type="entry name" value="SERINE_THREONINE-PROTEIN KINASE DOA"/>
    <property type="match status" value="1"/>
</dbReference>
<evidence type="ECO:0000256" key="1">
    <source>
        <dbReference type="ARBA" id="ARBA00004123"/>
    </source>
</evidence>
<dbReference type="SUPFAM" id="SSF56112">
    <property type="entry name" value="Protein kinase-like (PK-like)"/>
    <property type="match status" value="1"/>
</dbReference>
<keyword evidence="3" id="KW-0723">Serine/threonine-protein kinase</keyword>